<reference evidence="1 2" key="1">
    <citation type="journal article" date="2020" name="Nature">
        <title>Six reference-quality genomes reveal evolution of bat adaptations.</title>
        <authorList>
            <person name="Jebb D."/>
            <person name="Huang Z."/>
            <person name="Pippel M."/>
            <person name="Hughes G.M."/>
            <person name="Lavrichenko K."/>
            <person name="Devanna P."/>
            <person name="Winkler S."/>
            <person name="Jermiin L.S."/>
            <person name="Skirmuntt E.C."/>
            <person name="Katzourakis A."/>
            <person name="Burkitt-Gray L."/>
            <person name="Ray D.A."/>
            <person name="Sullivan K.A.M."/>
            <person name="Roscito J.G."/>
            <person name="Kirilenko B.M."/>
            <person name="Davalos L.M."/>
            <person name="Corthals A.P."/>
            <person name="Power M.L."/>
            <person name="Jones G."/>
            <person name="Ransome R.D."/>
            <person name="Dechmann D.K.N."/>
            <person name="Locatelli A.G."/>
            <person name="Puechmaille S.J."/>
            <person name="Fedrigo O."/>
            <person name="Jarvis E.D."/>
            <person name="Hiller M."/>
            <person name="Vernes S.C."/>
            <person name="Myers E.W."/>
            <person name="Teeling E.C."/>
        </authorList>
    </citation>
    <scope>NUCLEOTIDE SEQUENCE [LARGE SCALE GENOMIC DNA]</scope>
    <source>
        <strain evidence="1">MRhiFer1</strain>
        <tissue evidence="1">Lung</tissue>
    </source>
</reference>
<dbReference type="AlphaFoldDB" id="A0A7J7YSB6"/>
<protein>
    <submittedName>
        <fullName evidence="1">Uncharacterized protein</fullName>
    </submittedName>
</protein>
<accession>A0A7J7YSB6</accession>
<sequence length="130" mass="14754">MSVPSSIYSAMPTRRGEYFSIKSPIMLYYRARYHPLCILLKCYLGLVVRHWLEVSQFSFLSSQLSLHRPTTPLLGFSHARTPCIHYNPGPGTKYPATPMLQHLLKLFNAKPHYSASSFPSHRNGTKGTCP</sequence>
<dbReference type="Proteomes" id="UP000585614">
    <property type="component" value="Unassembled WGS sequence"/>
</dbReference>
<comment type="caution">
    <text evidence="1">The sequence shown here is derived from an EMBL/GenBank/DDBJ whole genome shotgun (WGS) entry which is preliminary data.</text>
</comment>
<dbReference type="EMBL" id="JACAGC010000005">
    <property type="protein sequence ID" value="KAF6364719.1"/>
    <property type="molecule type" value="Genomic_DNA"/>
</dbReference>
<evidence type="ECO:0000313" key="2">
    <source>
        <dbReference type="Proteomes" id="UP000585614"/>
    </source>
</evidence>
<organism evidence="1 2">
    <name type="scientific">Rhinolophus ferrumequinum</name>
    <name type="common">Greater horseshoe bat</name>
    <dbReference type="NCBI Taxonomy" id="59479"/>
    <lineage>
        <taxon>Eukaryota</taxon>
        <taxon>Metazoa</taxon>
        <taxon>Chordata</taxon>
        <taxon>Craniata</taxon>
        <taxon>Vertebrata</taxon>
        <taxon>Euteleostomi</taxon>
        <taxon>Mammalia</taxon>
        <taxon>Eutheria</taxon>
        <taxon>Laurasiatheria</taxon>
        <taxon>Chiroptera</taxon>
        <taxon>Yinpterochiroptera</taxon>
        <taxon>Rhinolophoidea</taxon>
        <taxon>Rhinolophidae</taxon>
        <taxon>Rhinolophinae</taxon>
        <taxon>Rhinolophus</taxon>
    </lineage>
</organism>
<name>A0A7J7YSB6_RHIFE</name>
<gene>
    <name evidence="1" type="ORF">mRhiFer1_009844</name>
</gene>
<evidence type="ECO:0000313" key="1">
    <source>
        <dbReference type="EMBL" id="KAF6364719.1"/>
    </source>
</evidence>
<proteinExistence type="predicted"/>